<sequence>MDDVKNEVSKNSVTKNLIQKLAEITNEIERIPKNGHNDFHNYDYALESDIKDVVRPLLVAQNLFMLSDEKSRSVTEIKTQKGTQQLVTLEIEYTIFDGDTGETIKFTGFGDGQDAGDKAVYKAKTGALKYALTSLFLIPTGDDPETEGKKPLQPPKTINEEQVKTLEDLIHTVASMSNSNPAQVLGQLKTESGFNKTINKMTEADFGIALQILQKWKKAYAKHLQNKTQPKQENINSIPWGQKQ</sequence>
<dbReference type="KEGG" id="esg:EsVE80_21980"/>
<name>A0A679IMA8_9ENTE</name>
<dbReference type="Pfam" id="PF04404">
    <property type="entry name" value="ERF"/>
    <property type="match status" value="1"/>
</dbReference>
<reference evidence="2 3" key="1">
    <citation type="submission" date="2020-02" db="EMBL/GenBank/DDBJ databases">
        <title>Characterization of vanA genotype vancomycin-resistant Enterococcus saigonensis VE80.</title>
        <authorList>
            <person name="Harada T."/>
            <person name="Motooka D."/>
            <person name="Nakamura S."/>
            <person name="Yamamoto Y."/>
            <person name="Kawahara R."/>
            <person name="Kawatsu K."/>
        </authorList>
    </citation>
    <scope>NUCLEOTIDE SEQUENCE [LARGE SCALE GENOMIC DNA]</scope>
    <source>
        <strain evidence="2 3">VE80</strain>
    </source>
</reference>
<feature type="compositionally biased region" description="Polar residues" evidence="1">
    <location>
        <begin position="226"/>
        <end position="244"/>
    </location>
</feature>
<evidence type="ECO:0000313" key="3">
    <source>
        <dbReference type="Proteomes" id="UP000502998"/>
    </source>
</evidence>
<organism evidence="2 3">
    <name type="scientific">Enterococcus saigonensis</name>
    <dbReference type="NCBI Taxonomy" id="1805431"/>
    <lineage>
        <taxon>Bacteria</taxon>
        <taxon>Bacillati</taxon>
        <taxon>Bacillota</taxon>
        <taxon>Bacilli</taxon>
        <taxon>Lactobacillales</taxon>
        <taxon>Enterococcaceae</taxon>
        <taxon>Enterococcus</taxon>
    </lineage>
</organism>
<dbReference type="InterPro" id="IPR007499">
    <property type="entry name" value="ERF_bacteria_virus"/>
</dbReference>
<dbReference type="RefSeq" id="WP_016173616.1">
    <property type="nucleotide sequence ID" value="NZ_AP022822.1"/>
</dbReference>
<accession>A0A679IMA8</accession>
<evidence type="ECO:0008006" key="4">
    <source>
        <dbReference type="Google" id="ProtNLM"/>
    </source>
</evidence>
<evidence type="ECO:0000256" key="1">
    <source>
        <dbReference type="SAM" id="MobiDB-lite"/>
    </source>
</evidence>
<feature type="region of interest" description="Disordered" evidence="1">
    <location>
        <begin position="224"/>
        <end position="244"/>
    </location>
</feature>
<evidence type="ECO:0000313" key="2">
    <source>
        <dbReference type="EMBL" id="BCA86675.1"/>
    </source>
</evidence>
<dbReference type="EMBL" id="AP022822">
    <property type="protein sequence ID" value="BCA86675.1"/>
    <property type="molecule type" value="Genomic_DNA"/>
</dbReference>
<dbReference type="Proteomes" id="UP000502998">
    <property type="component" value="Chromosome"/>
</dbReference>
<dbReference type="AlphaFoldDB" id="A0A679IMA8"/>
<keyword evidence="3" id="KW-1185">Reference proteome</keyword>
<protein>
    <recommendedName>
        <fullName evidence="4">Single-stranded DNA-binding protein</fullName>
    </recommendedName>
</protein>
<gene>
    <name evidence="2" type="ORF">EsVE80_21980</name>
</gene>
<proteinExistence type="predicted"/>